<evidence type="ECO:0000313" key="2">
    <source>
        <dbReference type="Proteomes" id="UP000772434"/>
    </source>
</evidence>
<reference evidence="1" key="1">
    <citation type="submission" date="2020-11" db="EMBL/GenBank/DDBJ databases">
        <authorList>
            <consortium name="DOE Joint Genome Institute"/>
            <person name="Ahrendt S."/>
            <person name="Riley R."/>
            <person name="Andreopoulos W."/>
            <person name="Labutti K."/>
            <person name="Pangilinan J."/>
            <person name="Ruiz-Duenas F.J."/>
            <person name="Barrasa J.M."/>
            <person name="Sanchez-Garcia M."/>
            <person name="Camarero S."/>
            <person name="Miyauchi S."/>
            <person name="Serrano A."/>
            <person name="Linde D."/>
            <person name="Babiker R."/>
            <person name="Drula E."/>
            <person name="Ayuso-Fernandez I."/>
            <person name="Pacheco R."/>
            <person name="Padilla G."/>
            <person name="Ferreira P."/>
            <person name="Barriuso J."/>
            <person name="Kellner H."/>
            <person name="Castanera R."/>
            <person name="Alfaro M."/>
            <person name="Ramirez L."/>
            <person name="Pisabarro A.G."/>
            <person name="Kuo A."/>
            <person name="Tritt A."/>
            <person name="Lipzen A."/>
            <person name="He G."/>
            <person name="Yan M."/>
            <person name="Ng V."/>
            <person name="Cullen D."/>
            <person name="Martin F."/>
            <person name="Rosso M.-N."/>
            <person name="Henrissat B."/>
            <person name="Hibbett D."/>
            <person name="Martinez A.T."/>
            <person name="Grigoriev I.V."/>
        </authorList>
    </citation>
    <scope>NUCLEOTIDE SEQUENCE</scope>
    <source>
        <strain evidence="1">AH 40177</strain>
    </source>
</reference>
<comment type="caution">
    <text evidence="1">The sequence shown here is derived from an EMBL/GenBank/DDBJ whole genome shotgun (WGS) entry which is preliminary data.</text>
</comment>
<feature type="non-terminal residue" evidence="1">
    <location>
        <position position="193"/>
    </location>
</feature>
<protein>
    <submittedName>
        <fullName evidence="1">Uncharacterized protein</fullName>
    </submittedName>
</protein>
<evidence type="ECO:0000313" key="1">
    <source>
        <dbReference type="EMBL" id="KAF9047214.1"/>
    </source>
</evidence>
<accession>A0A9P5P893</accession>
<gene>
    <name evidence="1" type="ORF">BDP27DRAFT_1243495</name>
</gene>
<proteinExistence type="predicted"/>
<dbReference type="OrthoDB" id="4743193at2759"/>
<dbReference type="Proteomes" id="UP000772434">
    <property type="component" value="Unassembled WGS sequence"/>
</dbReference>
<name>A0A9P5P893_9AGAR</name>
<organism evidence="1 2">
    <name type="scientific">Rhodocollybia butyracea</name>
    <dbReference type="NCBI Taxonomy" id="206335"/>
    <lineage>
        <taxon>Eukaryota</taxon>
        <taxon>Fungi</taxon>
        <taxon>Dikarya</taxon>
        <taxon>Basidiomycota</taxon>
        <taxon>Agaricomycotina</taxon>
        <taxon>Agaricomycetes</taxon>
        <taxon>Agaricomycetidae</taxon>
        <taxon>Agaricales</taxon>
        <taxon>Marasmiineae</taxon>
        <taxon>Omphalotaceae</taxon>
        <taxon>Rhodocollybia</taxon>
    </lineage>
</organism>
<sequence length="193" mass="21439">MKANISRWCRDHGSNFASQIFDRSADAFDDFLQSSLFTEKLRKEGEAIQKLLSRPSTMTMNELLKSFSMQELEKDLHAAAPTLWGILTSVSTREGPGSSRRSKELVFTAICTMLSLVRSQRANNFQTIMGLFLLGSGASKREISVLAAAGLSVSPSTVNDHVKQLSQENLEIVQGVIKRFLCSLAWDNLNFAF</sequence>
<dbReference type="EMBL" id="JADNRY010000496">
    <property type="protein sequence ID" value="KAF9047214.1"/>
    <property type="molecule type" value="Genomic_DNA"/>
</dbReference>
<dbReference type="AlphaFoldDB" id="A0A9P5P893"/>
<keyword evidence="2" id="KW-1185">Reference proteome</keyword>